<dbReference type="GO" id="GO:0061136">
    <property type="term" value="P:regulation of proteasomal protein catabolic process"/>
    <property type="evidence" value="ECO:0007669"/>
    <property type="project" value="TreeGrafter"/>
</dbReference>
<dbReference type="GO" id="GO:0005654">
    <property type="term" value="C:nucleoplasm"/>
    <property type="evidence" value="ECO:0007669"/>
    <property type="project" value="TreeGrafter"/>
</dbReference>
<dbReference type="InterPro" id="IPR009077">
    <property type="entry name" value="Proteasome_activ_PA28"/>
</dbReference>
<dbReference type="GO" id="GO:2000045">
    <property type="term" value="P:regulation of G1/S transition of mitotic cell cycle"/>
    <property type="evidence" value="ECO:0007669"/>
    <property type="project" value="TreeGrafter"/>
</dbReference>
<evidence type="ECO:0000259" key="4">
    <source>
        <dbReference type="Pfam" id="PF02252"/>
    </source>
</evidence>
<organism evidence="5 6">
    <name type="scientific">Holothuria leucospilota</name>
    <name type="common">Black long sea cucumber</name>
    <name type="synonym">Mertensiothuria leucospilota</name>
    <dbReference type="NCBI Taxonomy" id="206669"/>
    <lineage>
        <taxon>Eukaryota</taxon>
        <taxon>Metazoa</taxon>
        <taxon>Echinodermata</taxon>
        <taxon>Eleutherozoa</taxon>
        <taxon>Echinozoa</taxon>
        <taxon>Holothuroidea</taxon>
        <taxon>Aspidochirotacea</taxon>
        <taxon>Aspidochirotida</taxon>
        <taxon>Holothuriidae</taxon>
        <taxon>Holothuria</taxon>
    </lineage>
</organism>
<comment type="similarity">
    <text evidence="1">Belongs to the PA28 family.</text>
</comment>
<proteinExistence type="inferred from homology"/>
<reference evidence="5" key="1">
    <citation type="submission" date="2021-10" db="EMBL/GenBank/DDBJ databases">
        <title>Tropical sea cucumber genome reveals ecological adaptation and Cuvierian tubules defense mechanism.</title>
        <authorList>
            <person name="Chen T."/>
        </authorList>
    </citation>
    <scope>NUCLEOTIDE SEQUENCE</scope>
    <source>
        <strain evidence="5">Nanhai2018</strain>
        <tissue evidence="5">Muscle</tissue>
    </source>
</reference>
<dbReference type="AlphaFoldDB" id="A0A9Q0YMG6"/>
<keyword evidence="6" id="KW-1185">Reference proteome</keyword>
<dbReference type="GO" id="GO:0005737">
    <property type="term" value="C:cytoplasm"/>
    <property type="evidence" value="ECO:0007669"/>
    <property type="project" value="TreeGrafter"/>
</dbReference>
<feature type="domain" description="Proteasome activator PA28 C-terminal" evidence="4">
    <location>
        <begin position="100"/>
        <end position="242"/>
    </location>
</feature>
<dbReference type="GO" id="GO:0061133">
    <property type="term" value="F:endopeptidase activator activity"/>
    <property type="evidence" value="ECO:0007669"/>
    <property type="project" value="TreeGrafter"/>
</dbReference>
<dbReference type="InterPro" id="IPR003186">
    <property type="entry name" value="PA28_C"/>
</dbReference>
<evidence type="ECO:0000259" key="3">
    <source>
        <dbReference type="Pfam" id="PF02251"/>
    </source>
</evidence>
<name>A0A9Q0YMG6_HOLLE</name>
<keyword evidence="2 5" id="KW-0647">Proteasome</keyword>
<dbReference type="InterPro" id="IPR036252">
    <property type="entry name" value="Proteasome_activ_sf"/>
</dbReference>
<feature type="domain" description="Proteasome activator PA28 N-terminal" evidence="3">
    <location>
        <begin position="11"/>
        <end position="68"/>
    </location>
</feature>
<evidence type="ECO:0000256" key="2">
    <source>
        <dbReference type="ARBA" id="ARBA00022942"/>
    </source>
</evidence>
<dbReference type="Pfam" id="PF02251">
    <property type="entry name" value="PA28_N"/>
    <property type="match status" value="1"/>
</dbReference>
<sequence>MDKSDNETNLQAVEAVKKHILEKGEALVQDVFPAKVLELNKLAESDIFKMDRMQVIQKNVDNIPVPQPVITNHVSENFKKRKLDSDIEGSPVLVFPGGTIPCNKDIIHITNQLKPLICVLIEHCNSLKMWIQLLIPRIEDGNNFGVSIQEDTLAELRQVESDAAAYLDQITRYFITRGKLISKVAKYPHVEDYRKSVEEIDQKEFFNLRLTCLELRNTYLSLLDLIEKNKDKIKKPRNSNAETLY</sequence>
<dbReference type="InterPro" id="IPR036997">
    <property type="entry name" value="PA28_C_sf"/>
</dbReference>
<dbReference type="PANTHER" id="PTHR10660:SF2">
    <property type="entry name" value="LD45860P"/>
    <property type="match status" value="1"/>
</dbReference>
<dbReference type="SUPFAM" id="SSF47216">
    <property type="entry name" value="Proteasome activator"/>
    <property type="match status" value="1"/>
</dbReference>
<dbReference type="GO" id="GO:0008537">
    <property type="term" value="C:proteasome activator complex"/>
    <property type="evidence" value="ECO:0007669"/>
    <property type="project" value="InterPro"/>
</dbReference>
<evidence type="ECO:0000256" key="1">
    <source>
        <dbReference type="ARBA" id="ARBA00005883"/>
    </source>
</evidence>
<comment type="caution">
    <text evidence="5">The sequence shown here is derived from an EMBL/GenBank/DDBJ whole genome shotgun (WGS) entry which is preliminary data.</text>
</comment>
<accession>A0A9Q0YMG6</accession>
<dbReference type="InterPro" id="IPR003185">
    <property type="entry name" value="Proteasome_activ_PA28_N"/>
</dbReference>
<gene>
    <name evidence="5" type="ORF">HOLleu_35195</name>
</gene>
<dbReference type="Gene3D" id="1.20.120.180">
    <property type="entry name" value="Proteasome activator pa28, C-terminal domain"/>
    <property type="match status" value="1"/>
</dbReference>
<dbReference type="EMBL" id="JAIZAY010000018">
    <property type="protein sequence ID" value="KAJ8025087.1"/>
    <property type="molecule type" value="Genomic_DNA"/>
</dbReference>
<protein>
    <submittedName>
        <fullName evidence="5">Proteasome activator complex subunit 3</fullName>
    </submittedName>
</protein>
<dbReference type="PANTHER" id="PTHR10660">
    <property type="entry name" value="PROTEASOME REGULATOR PA28"/>
    <property type="match status" value="1"/>
</dbReference>
<evidence type="ECO:0000313" key="6">
    <source>
        <dbReference type="Proteomes" id="UP001152320"/>
    </source>
</evidence>
<dbReference type="FunFam" id="1.20.120.180:FF:000001">
    <property type="entry name" value="Proteasome activator complex subunit 3"/>
    <property type="match status" value="1"/>
</dbReference>
<dbReference type="Proteomes" id="UP001152320">
    <property type="component" value="Chromosome 18"/>
</dbReference>
<evidence type="ECO:0000313" key="5">
    <source>
        <dbReference type="EMBL" id="KAJ8025087.1"/>
    </source>
</evidence>
<dbReference type="OrthoDB" id="6591885at2759"/>
<dbReference type="Pfam" id="PF02252">
    <property type="entry name" value="PA28_C"/>
    <property type="match status" value="1"/>
</dbReference>
<dbReference type="Gene3D" id="1.20.5.120">
    <property type="entry name" value="Proteasome activator pa28, N-terminal domain"/>
    <property type="match status" value="1"/>
</dbReference>
<dbReference type="InterPro" id="IPR036996">
    <property type="entry name" value="PA28_N_sf"/>
</dbReference>